<dbReference type="PANTHER" id="PTHR10328:SF15">
    <property type="entry name" value="BHLH TRANSCRIPTION FACTOR"/>
    <property type="match status" value="1"/>
</dbReference>
<dbReference type="Gene3D" id="4.10.280.10">
    <property type="entry name" value="Helix-loop-helix DNA-binding domain"/>
    <property type="match status" value="1"/>
</dbReference>
<feature type="domain" description="BHLH" evidence="4">
    <location>
        <begin position="114"/>
        <end position="165"/>
    </location>
</feature>
<gene>
    <name evidence="5" type="ORF">PENSOL_c009G07521</name>
</gene>
<dbReference type="GO" id="GO:0045944">
    <property type="term" value="P:positive regulation of transcription by RNA polymerase II"/>
    <property type="evidence" value="ECO:0007669"/>
    <property type="project" value="TreeGrafter"/>
</dbReference>
<dbReference type="Proteomes" id="UP000191612">
    <property type="component" value="Unassembled WGS sequence"/>
</dbReference>
<dbReference type="GO" id="GO:0046983">
    <property type="term" value="F:protein dimerization activity"/>
    <property type="evidence" value="ECO:0007669"/>
    <property type="project" value="InterPro"/>
</dbReference>
<keyword evidence="3" id="KW-0812">Transmembrane</keyword>
<reference evidence="6" key="1">
    <citation type="journal article" date="2017" name="Nat. Microbiol.">
        <title>Global analysis of biosynthetic gene clusters reveals vast potential of secondary metabolite production in Penicillium species.</title>
        <authorList>
            <person name="Nielsen J.C."/>
            <person name="Grijseels S."/>
            <person name="Prigent S."/>
            <person name="Ji B."/>
            <person name="Dainat J."/>
            <person name="Nielsen K.F."/>
            <person name="Frisvad J.C."/>
            <person name="Workman M."/>
            <person name="Nielsen J."/>
        </authorList>
    </citation>
    <scope>NUCLEOTIDE SEQUENCE [LARGE SCALE GENOMIC DNA]</scope>
    <source>
        <strain evidence="6">IBT 29525</strain>
    </source>
</reference>
<dbReference type="GO" id="GO:0090575">
    <property type="term" value="C:RNA polymerase II transcription regulator complex"/>
    <property type="evidence" value="ECO:0007669"/>
    <property type="project" value="TreeGrafter"/>
</dbReference>
<sequence length="269" mass="30310">MSRWKKMCERNMPAIHVFMSILQGDTTLVSMGEREIFAMTDIMKVVNRDRHVDLPQDVHHYGRLSMPPVHNFLIGYYLAASFIAGGIYNKNRVRELIGEEDGPPGSTPYSRTPELRVTHKLAEHKQRSEMKDCLEALRLRLPPGQTNKSSKWETLTLAIDYIEMLERMVAQSQRDRAVMQAVPKRALPVSFTSPVYQLALRPATTRISWALQLTQSGPWGSKSFDHIMITKAKSRAEESASRVVCLSGLPTGFKTSDNESILGIAADPI</sequence>
<dbReference type="InterPro" id="IPR011598">
    <property type="entry name" value="bHLH_dom"/>
</dbReference>
<name>A0A1V6RB19_9EURO</name>
<keyword evidence="2" id="KW-0539">Nucleus</keyword>
<dbReference type="AlphaFoldDB" id="A0A1V6RB19"/>
<keyword evidence="6" id="KW-1185">Reference proteome</keyword>
<keyword evidence="3" id="KW-1133">Transmembrane helix</keyword>
<organism evidence="5 6">
    <name type="scientific">Penicillium solitum</name>
    <dbReference type="NCBI Taxonomy" id="60172"/>
    <lineage>
        <taxon>Eukaryota</taxon>
        <taxon>Fungi</taxon>
        <taxon>Dikarya</taxon>
        <taxon>Ascomycota</taxon>
        <taxon>Pezizomycotina</taxon>
        <taxon>Eurotiomycetes</taxon>
        <taxon>Eurotiomycetidae</taxon>
        <taxon>Eurotiales</taxon>
        <taxon>Aspergillaceae</taxon>
        <taxon>Penicillium</taxon>
    </lineage>
</organism>
<dbReference type="EMBL" id="MDYO01000009">
    <property type="protein sequence ID" value="OQD98483.1"/>
    <property type="molecule type" value="Genomic_DNA"/>
</dbReference>
<evidence type="ECO:0000259" key="4">
    <source>
        <dbReference type="PROSITE" id="PS50888"/>
    </source>
</evidence>
<feature type="transmembrane region" description="Helical" evidence="3">
    <location>
        <begin position="69"/>
        <end position="88"/>
    </location>
</feature>
<dbReference type="SUPFAM" id="SSF47459">
    <property type="entry name" value="HLH, helix-loop-helix DNA-binding domain"/>
    <property type="match status" value="1"/>
</dbReference>
<evidence type="ECO:0000313" key="6">
    <source>
        <dbReference type="Proteomes" id="UP000191612"/>
    </source>
</evidence>
<accession>A0A1V6RB19</accession>
<dbReference type="PANTHER" id="PTHR10328">
    <property type="entry name" value="PROTEIN MAX MYC-ASSOCIATED FACTOR X"/>
    <property type="match status" value="1"/>
</dbReference>
<evidence type="ECO:0000256" key="1">
    <source>
        <dbReference type="ARBA" id="ARBA00023125"/>
    </source>
</evidence>
<evidence type="ECO:0000256" key="2">
    <source>
        <dbReference type="ARBA" id="ARBA00023242"/>
    </source>
</evidence>
<dbReference type="InterPro" id="IPR036638">
    <property type="entry name" value="HLH_DNA-bd_sf"/>
</dbReference>
<dbReference type="PROSITE" id="PS50888">
    <property type="entry name" value="BHLH"/>
    <property type="match status" value="1"/>
</dbReference>
<dbReference type="STRING" id="60172.A0A1V6RB19"/>
<comment type="caution">
    <text evidence="5">The sequence shown here is derived from an EMBL/GenBank/DDBJ whole genome shotgun (WGS) entry which is preliminary data.</text>
</comment>
<proteinExistence type="predicted"/>
<dbReference type="GO" id="GO:0003700">
    <property type="term" value="F:DNA-binding transcription factor activity"/>
    <property type="evidence" value="ECO:0007669"/>
    <property type="project" value="TreeGrafter"/>
</dbReference>
<dbReference type="GO" id="GO:0003677">
    <property type="term" value="F:DNA binding"/>
    <property type="evidence" value="ECO:0007669"/>
    <property type="project" value="UniProtKB-KW"/>
</dbReference>
<keyword evidence="3" id="KW-0472">Membrane</keyword>
<dbReference type="Pfam" id="PF00010">
    <property type="entry name" value="HLH"/>
    <property type="match status" value="1"/>
</dbReference>
<dbReference type="SMART" id="SM00353">
    <property type="entry name" value="HLH"/>
    <property type="match status" value="1"/>
</dbReference>
<protein>
    <recommendedName>
        <fullName evidence="4">BHLH domain-containing protein</fullName>
    </recommendedName>
</protein>
<evidence type="ECO:0000313" key="5">
    <source>
        <dbReference type="EMBL" id="OQD98483.1"/>
    </source>
</evidence>
<keyword evidence="1" id="KW-0238">DNA-binding</keyword>
<evidence type="ECO:0000256" key="3">
    <source>
        <dbReference type="SAM" id="Phobius"/>
    </source>
</evidence>